<keyword evidence="2" id="KW-1185">Reference proteome</keyword>
<protein>
    <submittedName>
        <fullName evidence="1">Aldehyde dehydrogenase</fullName>
    </submittedName>
</protein>
<evidence type="ECO:0000313" key="1">
    <source>
        <dbReference type="EMBL" id="KAI0041687.1"/>
    </source>
</evidence>
<dbReference type="Proteomes" id="UP000814033">
    <property type="component" value="Unassembled WGS sequence"/>
</dbReference>
<reference evidence="1" key="1">
    <citation type="submission" date="2021-02" db="EMBL/GenBank/DDBJ databases">
        <authorList>
            <consortium name="DOE Joint Genome Institute"/>
            <person name="Ahrendt S."/>
            <person name="Looney B.P."/>
            <person name="Miyauchi S."/>
            <person name="Morin E."/>
            <person name="Drula E."/>
            <person name="Courty P.E."/>
            <person name="Chicoki N."/>
            <person name="Fauchery L."/>
            <person name="Kohler A."/>
            <person name="Kuo A."/>
            <person name="Labutti K."/>
            <person name="Pangilinan J."/>
            <person name="Lipzen A."/>
            <person name="Riley R."/>
            <person name="Andreopoulos W."/>
            <person name="He G."/>
            <person name="Johnson J."/>
            <person name="Barry K.W."/>
            <person name="Grigoriev I.V."/>
            <person name="Nagy L."/>
            <person name="Hibbett D."/>
            <person name="Henrissat B."/>
            <person name="Matheny P.B."/>
            <person name="Labbe J."/>
            <person name="Martin F."/>
        </authorList>
    </citation>
    <scope>NUCLEOTIDE SEQUENCE</scope>
    <source>
        <strain evidence="1">FP105234-sp</strain>
    </source>
</reference>
<evidence type="ECO:0000313" key="2">
    <source>
        <dbReference type="Proteomes" id="UP000814033"/>
    </source>
</evidence>
<sequence>MSLQYTPVDEYSSIYDSLQATFAKGTALPLAWRKHQLLQVARMGQENKDAFISALKADLNRPVMETLVELGSAVERAILSAQQLDEWAQPEMVTVPEWQQSWLPTIYKTLLGVVLIISPWNYPVLLALQPLIGAIAAGCPSVLKVSEIADNSASLMTDLLPKYLDPSAFRIINGGPTETTRLLEFKWDHIFYTGNGRVGRIVAAAAAKHLTPITLELGGKSPVFIDDKTDLKVAAQRILWGKTTNAGQICIAPDYVLVPRGSQEALLDVLKEELRSFYPDGALTALGSVPQPMWSPVEKLTSNVLLSNLHCSKDVSPHDVLLEDEIFGPFLPLVPVDDLQEALEYINARPHPLALYVFTHDPQVKQSYPARSGSIIFNDTFQQVAVSGLPFSRIGESGYGSQTMKYTYDRFTHLRSSVDIPLQAEQSLGARYPPYSAENTKIIGVAADLKIPMSNSVDGIVNA</sequence>
<organism evidence="1 2">
    <name type="scientific">Auriscalpium vulgare</name>
    <dbReference type="NCBI Taxonomy" id="40419"/>
    <lineage>
        <taxon>Eukaryota</taxon>
        <taxon>Fungi</taxon>
        <taxon>Dikarya</taxon>
        <taxon>Basidiomycota</taxon>
        <taxon>Agaricomycotina</taxon>
        <taxon>Agaricomycetes</taxon>
        <taxon>Russulales</taxon>
        <taxon>Auriscalpiaceae</taxon>
        <taxon>Auriscalpium</taxon>
    </lineage>
</organism>
<name>A0ACB8RCV0_9AGAM</name>
<proteinExistence type="predicted"/>
<comment type="caution">
    <text evidence="1">The sequence shown here is derived from an EMBL/GenBank/DDBJ whole genome shotgun (WGS) entry which is preliminary data.</text>
</comment>
<reference evidence="1" key="2">
    <citation type="journal article" date="2022" name="New Phytol.">
        <title>Evolutionary transition to the ectomycorrhizal habit in the genomes of a hyperdiverse lineage of mushroom-forming fungi.</title>
        <authorList>
            <person name="Looney B."/>
            <person name="Miyauchi S."/>
            <person name="Morin E."/>
            <person name="Drula E."/>
            <person name="Courty P.E."/>
            <person name="Kohler A."/>
            <person name="Kuo A."/>
            <person name="LaButti K."/>
            <person name="Pangilinan J."/>
            <person name="Lipzen A."/>
            <person name="Riley R."/>
            <person name="Andreopoulos W."/>
            <person name="He G."/>
            <person name="Johnson J."/>
            <person name="Nolan M."/>
            <person name="Tritt A."/>
            <person name="Barry K.W."/>
            <person name="Grigoriev I.V."/>
            <person name="Nagy L.G."/>
            <person name="Hibbett D."/>
            <person name="Henrissat B."/>
            <person name="Matheny P.B."/>
            <person name="Labbe J."/>
            <person name="Martin F.M."/>
        </authorList>
    </citation>
    <scope>NUCLEOTIDE SEQUENCE</scope>
    <source>
        <strain evidence="1">FP105234-sp</strain>
    </source>
</reference>
<dbReference type="EMBL" id="MU276108">
    <property type="protein sequence ID" value="KAI0041687.1"/>
    <property type="molecule type" value="Genomic_DNA"/>
</dbReference>
<accession>A0ACB8RCV0</accession>
<gene>
    <name evidence="1" type="ORF">FA95DRAFT_1610819</name>
</gene>